<organism evidence="8 9">
    <name type="scientific">Pilibacter termitis</name>
    <dbReference type="NCBI Taxonomy" id="263852"/>
    <lineage>
        <taxon>Bacteria</taxon>
        <taxon>Bacillati</taxon>
        <taxon>Bacillota</taxon>
        <taxon>Bacilli</taxon>
        <taxon>Lactobacillales</taxon>
        <taxon>Enterococcaceae</taxon>
        <taxon>Pilibacter</taxon>
    </lineage>
</organism>
<dbReference type="InterPro" id="IPR015424">
    <property type="entry name" value="PyrdxlP-dep_Trfase"/>
</dbReference>
<dbReference type="InterPro" id="IPR050596">
    <property type="entry name" value="AspAT/PAT-like"/>
</dbReference>
<dbReference type="Gene3D" id="3.90.1150.10">
    <property type="entry name" value="Aspartate Aminotransferase, domain 1"/>
    <property type="match status" value="1"/>
</dbReference>
<dbReference type="RefSeq" id="WP_078807106.1">
    <property type="nucleotide sequence ID" value="NZ_FUXI01000011.1"/>
</dbReference>
<dbReference type="InterPro" id="IPR015421">
    <property type="entry name" value="PyrdxlP-dep_Trfase_major"/>
</dbReference>
<proteinExistence type="inferred from homology"/>
<dbReference type="GO" id="GO:0006520">
    <property type="term" value="P:amino acid metabolic process"/>
    <property type="evidence" value="ECO:0007669"/>
    <property type="project" value="InterPro"/>
</dbReference>
<keyword evidence="4 6" id="KW-0808">Transferase</keyword>
<dbReference type="STRING" id="263852.SAMN02745116_01174"/>
<dbReference type="Gene3D" id="3.40.640.10">
    <property type="entry name" value="Type I PLP-dependent aspartate aminotransferase-like (Major domain)"/>
    <property type="match status" value="1"/>
</dbReference>
<keyword evidence="5" id="KW-0663">Pyridoxal phosphate</keyword>
<dbReference type="GO" id="GO:0008483">
    <property type="term" value="F:transaminase activity"/>
    <property type="evidence" value="ECO:0007669"/>
    <property type="project" value="UniProtKB-KW"/>
</dbReference>
<dbReference type="PANTHER" id="PTHR46383:SF4">
    <property type="entry name" value="AMINOTRANSFERASE"/>
    <property type="match status" value="1"/>
</dbReference>
<dbReference type="PRINTS" id="PR00753">
    <property type="entry name" value="ACCSYNTHASE"/>
</dbReference>
<dbReference type="EC" id="2.6.1.-" evidence="6"/>
<dbReference type="InterPro" id="IPR015422">
    <property type="entry name" value="PyrdxlP-dep_Trfase_small"/>
</dbReference>
<dbReference type="CDD" id="cd00609">
    <property type="entry name" value="AAT_like"/>
    <property type="match status" value="1"/>
</dbReference>
<dbReference type="PANTHER" id="PTHR46383">
    <property type="entry name" value="ASPARTATE AMINOTRANSFERASE"/>
    <property type="match status" value="1"/>
</dbReference>
<sequence>MTTFQKRLENIHVSSIRLFDQEISSIPNILKCTLGEPDFDTPEKIKQAGIQAISENFSHYTGMRGLPALCEAACAFQKEKYNLSYDAQTEVLTTVGVTEAISATLLSILEEGDVVLIPTPAYPGYEPTITLAGATLVGIDTSETNFVLTKEQIETAFAKYGEKIKAIILNYPSNPTGKVLSRDEIKAIAEALSEKEIFIVSDEVYSELIYEKEHTSIAEFLPEKTIVLNGLSKSHAMTGWRIGFIFARKTIIDEIIKVHQYLVTAATTMSQKAGIVALTECQEDVEKMRAEYLVRRNYLMKELSRLDVEYVSPDGAFYLFCKIPDIYSENSWEFGKRLANEAKLAIIPGISFGESGDRYFRISYASSMDVLEQFIAQFGEFLRKAR</sequence>
<dbReference type="GO" id="GO:0030170">
    <property type="term" value="F:pyridoxal phosphate binding"/>
    <property type="evidence" value="ECO:0007669"/>
    <property type="project" value="InterPro"/>
</dbReference>
<dbReference type="OrthoDB" id="9802328at2"/>
<dbReference type="EMBL" id="FUXI01000011">
    <property type="protein sequence ID" value="SJZ69168.1"/>
    <property type="molecule type" value="Genomic_DNA"/>
</dbReference>
<dbReference type="PROSITE" id="PS00105">
    <property type="entry name" value="AA_TRANSFER_CLASS_1"/>
    <property type="match status" value="1"/>
</dbReference>
<dbReference type="FunFam" id="3.40.640.10:FF:000033">
    <property type="entry name" value="Aspartate aminotransferase"/>
    <property type="match status" value="1"/>
</dbReference>
<dbReference type="Proteomes" id="UP000190328">
    <property type="component" value="Unassembled WGS sequence"/>
</dbReference>
<accession>A0A1T4MR20</accession>
<evidence type="ECO:0000313" key="8">
    <source>
        <dbReference type="EMBL" id="SJZ69168.1"/>
    </source>
</evidence>
<dbReference type="Pfam" id="PF00155">
    <property type="entry name" value="Aminotran_1_2"/>
    <property type="match status" value="1"/>
</dbReference>
<evidence type="ECO:0000256" key="2">
    <source>
        <dbReference type="ARBA" id="ARBA00007441"/>
    </source>
</evidence>
<dbReference type="AlphaFoldDB" id="A0A1T4MR20"/>
<protein>
    <recommendedName>
        <fullName evidence="6">Aminotransferase</fullName>
        <ecNumber evidence="6">2.6.1.-</ecNumber>
    </recommendedName>
</protein>
<keyword evidence="9" id="KW-1185">Reference proteome</keyword>
<evidence type="ECO:0000256" key="6">
    <source>
        <dbReference type="RuleBase" id="RU000481"/>
    </source>
</evidence>
<evidence type="ECO:0000259" key="7">
    <source>
        <dbReference type="Pfam" id="PF00155"/>
    </source>
</evidence>
<name>A0A1T4MR20_9ENTE</name>
<evidence type="ECO:0000313" key="9">
    <source>
        <dbReference type="Proteomes" id="UP000190328"/>
    </source>
</evidence>
<dbReference type="SUPFAM" id="SSF53383">
    <property type="entry name" value="PLP-dependent transferases"/>
    <property type="match status" value="1"/>
</dbReference>
<evidence type="ECO:0000256" key="1">
    <source>
        <dbReference type="ARBA" id="ARBA00001933"/>
    </source>
</evidence>
<evidence type="ECO:0000256" key="3">
    <source>
        <dbReference type="ARBA" id="ARBA00022576"/>
    </source>
</evidence>
<comment type="cofactor">
    <cofactor evidence="1 6">
        <name>pyridoxal 5'-phosphate</name>
        <dbReference type="ChEBI" id="CHEBI:597326"/>
    </cofactor>
</comment>
<gene>
    <name evidence="8" type="ORF">SAMN02745116_01174</name>
</gene>
<reference evidence="8 9" key="1">
    <citation type="submission" date="2017-02" db="EMBL/GenBank/DDBJ databases">
        <authorList>
            <person name="Peterson S.W."/>
        </authorList>
    </citation>
    <scope>NUCLEOTIDE SEQUENCE [LARGE SCALE GENOMIC DNA]</scope>
    <source>
        <strain evidence="8 9">ATCC BAA-1030</strain>
    </source>
</reference>
<dbReference type="InterPro" id="IPR004839">
    <property type="entry name" value="Aminotransferase_I/II_large"/>
</dbReference>
<dbReference type="InterPro" id="IPR004838">
    <property type="entry name" value="NHTrfase_class1_PyrdxlP-BS"/>
</dbReference>
<evidence type="ECO:0000256" key="5">
    <source>
        <dbReference type="ARBA" id="ARBA00022898"/>
    </source>
</evidence>
<feature type="domain" description="Aminotransferase class I/classII large" evidence="7">
    <location>
        <begin position="31"/>
        <end position="375"/>
    </location>
</feature>
<evidence type="ECO:0000256" key="4">
    <source>
        <dbReference type="ARBA" id="ARBA00022679"/>
    </source>
</evidence>
<comment type="similarity">
    <text evidence="2 6">Belongs to the class-I pyridoxal-phosphate-dependent aminotransferase family.</text>
</comment>
<keyword evidence="3 6" id="KW-0032">Aminotransferase</keyword>